<sequence length="128" mass="14364">MLLFRFVSQLVLHQWPSAKVSASEPEVPGTKPDFAEDPQWKVIAGGGVVNDHPGWESPIHVAPPKTPILKELEEKSRLGFKELRQKESEGKRTIQQHEEDTPPPQKKERAHLKPPAQQSTGPERPEGN</sequence>
<reference evidence="3 4" key="1">
    <citation type="journal article" date="2019" name="Sci. Rep.">
        <title>Orb-weaving spider Araneus ventricosus genome elucidates the spidroin gene catalogue.</title>
        <authorList>
            <person name="Kono N."/>
            <person name="Nakamura H."/>
            <person name="Ohtoshi R."/>
            <person name="Moran D.A.P."/>
            <person name="Shinohara A."/>
            <person name="Yoshida Y."/>
            <person name="Fujiwara M."/>
            <person name="Mori M."/>
            <person name="Tomita M."/>
            <person name="Arakawa K."/>
        </authorList>
    </citation>
    <scope>NUCLEOTIDE SEQUENCE [LARGE SCALE GENOMIC DNA]</scope>
</reference>
<evidence type="ECO:0000256" key="1">
    <source>
        <dbReference type="SAM" id="MobiDB-lite"/>
    </source>
</evidence>
<gene>
    <name evidence="3" type="ORF">AVEN_30134_1</name>
</gene>
<dbReference type="EMBL" id="BGPR01059824">
    <property type="protein sequence ID" value="GBO35783.1"/>
    <property type="molecule type" value="Genomic_DNA"/>
</dbReference>
<feature type="compositionally biased region" description="Basic and acidic residues" evidence="1">
    <location>
        <begin position="82"/>
        <end position="100"/>
    </location>
</feature>
<evidence type="ECO:0000313" key="4">
    <source>
        <dbReference type="Proteomes" id="UP000499080"/>
    </source>
</evidence>
<dbReference type="OrthoDB" id="29853at2759"/>
<feature type="region of interest" description="Disordered" evidence="1">
    <location>
        <begin position="82"/>
        <end position="128"/>
    </location>
</feature>
<protein>
    <submittedName>
        <fullName evidence="3">Uncharacterized protein</fullName>
    </submittedName>
</protein>
<proteinExistence type="predicted"/>
<name>A0A4Y2WDM9_ARAVE</name>
<keyword evidence="4" id="KW-1185">Reference proteome</keyword>
<dbReference type="Proteomes" id="UP000499080">
    <property type="component" value="Unassembled WGS sequence"/>
</dbReference>
<organism evidence="3 4">
    <name type="scientific">Araneus ventricosus</name>
    <name type="common">Orbweaver spider</name>
    <name type="synonym">Epeira ventricosa</name>
    <dbReference type="NCBI Taxonomy" id="182803"/>
    <lineage>
        <taxon>Eukaryota</taxon>
        <taxon>Metazoa</taxon>
        <taxon>Ecdysozoa</taxon>
        <taxon>Arthropoda</taxon>
        <taxon>Chelicerata</taxon>
        <taxon>Arachnida</taxon>
        <taxon>Araneae</taxon>
        <taxon>Araneomorphae</taxon>
        <taxon>Entelegynae</taxon>
        <taxon>Araneoidea</taxon>
        <taxon>Araneidae</taxon>
        <taxon>Araneus</taxon>
    </lineage>
</organism>
<feature type="chain" id="PRO_5021319573" evidence="2">
    <location>
        <begin position="23"/>
        <end position="128"/>
    </location>
</feature>
<evidence type="ECO:0000313" key="3">
    <source>
        <dbReference type="EMBL" id="GBO35783.1"/>
    </source>
</evidence>
<evidence type="ECO:0000256" key="2">
    <source>
        <dbReference type="SAM" id="SignalP"/>
    </source>
</evidence>
<feature type="region of interest" description="Disordered" evidence="1">
    <location>
        <begin position="18"/>
        <end position="37"/>
    </location>
</feature>
<dbReference type="AlphaFoldDB" id="A0A4Y2WDM9"/>
<comment type="caution">
    <text evidence="3">The sequence shown here is derived from an EMBL/GenBank/DDBJ whole genome shotgun (WGS) entry which is preliminary data.</text>
</comment>
<feature type="signal peptide" evidence="2">
    <location>
        <begin position="1"/>
        <end position="22"/>
    </location>
</feature>
<feature type="region of interest" description="Disordered" evidence="1">
    <location>
        <begin position="46"/>
        <end position="70"/>
    </location>
</feature>
<keyword evidence="2" id="KW-0732">Signal</keyword>
<accession>A0A4Y2WDM9</accession>